<gene>
    <name evidence="1" type="ORF">K3769_04450</name>
</gene>
<evidence type="ECO:0000313" key="1">
    <source>
        <dbReference type="EMBL" id="MCX4232042.1"/>
    </source>
</evidence>
<dbReference type="EMBL" id="JAIFZO010000002">
    <property type="protein sequence ID" value="MCX4232042.1"/>
    <property type="molecule type" value="Genomic_DNA"/>
</dbReference>
<sequence>MALRFAVQADTEQECAAGLELLHTLGLVTRMEPRLLTDDRWMARAVPRMSEAPAGEGAGRGPGVSG</sequence>
<organism evidence="1 2">
    <name type="scientific">Streptomyces ortus</name>
    <dbReference type="NCBI Taxonomy" id="2867268"/>
    <lineage>
        <taxon>Bacteria</taxon>
        <taxon>Bacillati</taxon>
        <taxon>Actinomycetota</taxon>
        <taxon>Actinomycetes</taxon>
        <taxon>Kitasatosporales</taxon>
        <taxon>Streptomycetaceae</taxon>
        <taxon>Streptomyces</taxon>
    </lineage>
</organism>
<comment type="caution">
    <text evidence="1">The sequence shown here is derived from an EMBL/GenBank/DDBJ whole genome shotgun (WGS) entry which is preliminary data.</text>
</comment>
<keyword evidence="2" id="KW-1185">Reference proteome</keyword>
<name>A0ABT3UWV0_9ACTN</name>
<proteinExistence type="predicted"/>
<evidence type="ECO:0000313" key="2">
    <source>
        <dbReference type="Proteomes" id="UP001165590"/>
    </source>
</evidence>
<accession>A0ABT3UWV0</accession>
<dbReference type="RefSeq" id="WP_267025145.1">
    <property type="nucleotide sequence ID" value="NZ_JAIFZO010000002.1"/>
</dbReference>
<reference evidence="1" key="1">
    <citation type="journal article" date="2022" name="bioRxiv">
        <title>Discovery and biosynthetic assessment of Streptomyces ortus sp nov. isolated from a deep-sea sponge.</title>
        <authorList>
            <person name="Williams S.E."/>
        </authorList>
    </citation>
    <scope>NUCLEOTIDE SEQUENCE</scope>
    <source>
        <strain evidence="1">A15ISP2-DRY2</strain>
    </source>
</reference>
<dbReference type="Proteomes" id="UP001165590">
    <property type="component" value="Unassembled WGS sequence"/>
</dbReference>
<protein>
    <submittedName>
        <fullName evidence="1">Uncharacterized protein</fullName>
    </submittedName>
</protein>